<dbReference type="Ensembl" id="ENSSLUT00000025924.1">
    <property type="protein sequence ID" value="ENSSLUP00000025115.1"/>
    <property type="gene ID" value="ENSSLUG00000011447.1"/>
</dbReference>
<evidence type="ECO:0000313" key="5">
    <source>
        <dbReference type="Proteomes" id="UP000694568"/>
    </source>
</evidence>
<dbReference type="InterPro" id="IPR039051">
    <property type="entry name" value="SE-CTX-like"/>
</dbReference>
<keyword evidence="5" id="KW-1185">Reference proteome</keyword>
<keyword evidence="1" id="KW-1015">Disulfide bond</keyword>
<dbReference type="PROSITE" id="PS00022">
    <property type="entry name" value="EGF_1"/>
    <property type="match status" value="1"/>
</dbReference>
<feature type="domain" description="EGF-like" evidence="3">
    <location>
        <begin position="474"/>
        <end position="512"/>
    </location>
</feature>
<dbReference type="KEGG" id="sluc:116055153"/>
<name>A0A8C9YHR9_SANLU</name>
<evidence type="ECO:0000256" key="1">
    <source>
        <dbReference type="PROSITE-ProRule" id="PRU00076"/>
    </source>
</evidence>
<reference evidence="4" key="2">
    <citation type="submission" date="2025-09" db="UniProtKB">
        <authorList>
            <consortium name="Ensembl"/>
        </authorList>
    </citation>
    <scope>IDENTIFICATION</scope>
</reference>
<reference evidence="4" key="1">
    <citation type="submission" date="2025-08" db="UniProtKB">
        <authorList>
            <consortium name="Ensembl"/>
        </authorList>
    </citation>
    <scope>IDENTIFICATION</scope>
</reference>
<dbReference type="InterPro" id="IPR000742">
    <property type="entry name" value="EGF"/>
</dbReference>
<evidence type="ECO:0000256" key="2">
    <source>
        <dbReference type="SAM" id="SignalP"/>
    </source>
</evidence>
<protein>
    <submittedName>
        <fullName evidence="4">Uncharacterized LOC116055153</fullName>
    </submittedName>
</protein>
<dbReference type="PROSITE" id="PS50026">
    <property type="entry name" value="EGF_3"/>
    <property type="match status" value="1"/>
</dbReference>
<dbReference type="OrthoDB" id="4405280at2759"/>
<dbReference type="RefSeq" id="XP_031162816.2">
    <property type="nucleotide sequence ID" value="XM_031306956.2"/>
</dbReference>
<gene>
    <name evidence="4" type="primary">LOC116055153</name>
</gene>
<accession>A0A8C9YHR9</accession>
<dbReference type="Gene3D" id="2.10.25.10">
    <property type="entry name" value="Laminin"/>
    <property type="match status" value="1"/>
</dbReference>
<comment type="caution">
    <text evidence="1">Lacks conserved residue(s) required for the propagation of feature annotation.</text>
</comment>
<dbReference type="AlphaFoldDB" id="A0A8C9YHR9"/>
<dbReference type="Pfam" id="PF00008">
    <property type="entry name" value="EGF"/>
    <property type="match status" value="1"/>
</dbReference>
<dbReference type="PROSITE" id="PS01186">
    <property type="entry name" value="EGF_2"/>
    <property type="match status" value="1"/>
</dbReference>
<feature type="disulfide bond" evidence="1">
    <location>
        <begin position="483"/>
        <end position="500"/>
    </location>
</feature>
<feature type="disulfide bond" evidence="1">
    <location>
        <begin position="502"/>
        <end position="511"/>
    </location>
</feature>
<organism evidence="4 5">
    <name type="scientific">Sander lucioperca</name>
    <name type="common">Pike-perch</name>
    <name type="synonym">Perca lucioperca</name>
    <dbReference type="NCBI Taxonomy" id="283035"/>
    <lineage>
        <taxon>Eukaryota</taxon>
        <taxon>Metazoa</taxon>
        <taxon>Chordata</taxon>
        <taxon>Craniata</taxon>
        <taxon>Vertebrata</taxon>
        <taxon>Euteleostomi</taxon>
        <taxon>Actinopterygii</taxon>
        <taxon>Neopterygii</taxon>
        <taxon>Teleostei</taxon>
        <taxon>Neoteleostei</taxon>
        <taxon>Acanthomorphata</taxon>
        <taxon>Eupercaria</taxon>
        <taxon>Perciformes</taxon>
        <taxon>Percoidei</taxon>
        <taxon>Percidae</taxon>
        <taxon>Luciopercinae</taxon>
        <taxon>Sander</taxon>
    </lineage>
</organism>
<dbReference type="PANTHER" id="PTHR40472:SF6">
    <property type="entry name" value="RICIN B-TYPE LECTIN DOMAIN-CONTAINING PROTEIN"/>
    <property type="match status" value="1"/>
</dbReference>
<feature type="chain" id="PRO_5034383935" evidence="2">
    <location>
        <begin position="27"/>
        <end position="698"/>
    </location>
</feature>
<evidence type="ECO:0000313" key="4">
    <source>
        <dbReference type="Ensembl" id="ENSSLUP00000025115.1"/>
    </source>
</evidence>
<dbReference type="Proteomes" id="UP000694568">
    <property type="component" value="Unplaced"/>
</dbReference>
<keyword evidence="2" id="KW-0732">Signal</keyword>
<dbReference type="SUPFAM" id="SSF57196">
    <property type="entry name" value="EGF/Laminin"/>
    <property type="match status" value="1"/>
</dbReference>
<evidence type="ECO:0000259" key="3">
    <source>
        <dbReference type="PROSITE" id="PS50026"/>
    </source>
</evidence>
<dbReference type="CDD" id="cd00054">
    <property type="entry name" value="EGF_CA"/>
    <property type="match status" value="1"/>
</dbReference>
<proteinExistence type="predicted"/>
<dbReference type="GeneID" id="116055153"/>
<sequence length="698" mass="79910">MAFPRLSASMLLASLILLLYWTTSSARLHDPPSPVVSPSYRVKRDLYLKRGMVSGTREKVEKYLAMGKSVLTVVKEVIGKIDTSKSSAVMKSLSNIASLAPGIGGLVASVVNMVLIFIPQDDPVLNEVKKGFEEMNKKLDSISIQISNLATDVEWFNYASVYSQDELRILNSWKKFNELLQDSQLVQSEEDKLRLAELFANYYENTGTEASVANLYLYLTVKDTSLSGNLNELLRKKFKCDFQEIGKYNVYFSRLMWQGMVLNQFYWKLVGLDSSGIEAKHTQMFKNVSRDQISALKYCLNNHMEYVKEDVKEIRKGLSADNRQAIADKVKEFLDNKYNWYNWVVLVYNTDQADYYILYDLTKIIEDTITVTVGYTLKSEEIDENKVRKVANECFKDKSCKIKDKVRYCGEKWYLIKGRQFRSVMPFSYYAKATHAVYGEEFAVAPAPVLQHDCEGSYPLMTYTGKISIYNSWRLPVCQSGTCSYRGTCKRLLDSNEWMCECQDGYYGERCEKITPIGNATVVDIPFVPDISTIDTKMKMMEVKLENKLEEILKSINGTTTGTTCISQVVPDIVKIDTKLKMMEIKLENKLKEILKFINANATGTTCIPQVVPDISTIDTKMNMMEIKLENKLEEILKSINDYGERFEERTSIGTATAIDLQVVLDIRTIDTKIKRMEIKLEDILYILECSNRGWLPW</sequence>
<keyword evidence="1" id="KW-0245">EGF-like domain</keyword>
<feature type="signal peptide" evidence="2">
    <location>
        <begin position="1"/>
        <end position="26"/>
    </location>
</feature>
<dbReference type="GeneTree" id="ENSGT01150000287072"/>
<dbReference type="PANTHER" id="PTHR40472">
    <property type="entry name" value="RICIN B-TYPE LECTIN DOMAIN-CONTAINING PROTEIN"/>
    <property type="match status" value="1"/>
</dbReference>